<dbReference type="InterPro" id="IPR036188">
    <property type="entry name" value="FAD/NAD-bd_sf"/>
</dbReference>
<comment type="similarity">
    <text evidence="3">Belongs to the UbiH/COQ6 family.</text>
</comment>
<proteinExistence type="inferred from homology"/>
<dbReference type="PANTHER" id="PTHR43876:SF7">
    <property type="entry name" value="UBIQUINONE BIOSYNTHESIS MONOOXYGENASE COQ6, MITOCHONDRIAL"/>
    <property type="match status" value="1"/>
</dbReference>
<evidence type="ECO:0000256" key="3">
    <source>
        <dbReference type="ARBA" id="ARBA00005349"/>
    </source>
</evidence>
<feature type="domain" description="FAD-binding" evidence="9">
    <location>
        <begin position="16"/>
        <end position="361"/>
    </location>
</feature>
<dbReference type="GO" id="GO:0016705">
    <property type="term" value="F:oxidoreductase activity, acting on paired donors, with incorporation or reduction of molecular oxygen"/>
    <property type="evidence" value="ECO:0007669"/>
    <property type="project" value="InterPro"/>
</dbReference>
<comment type="caution">
    <text evidence="10">The sequence shown here is derived from an EMBL/GenBank/DDBJ whole genome shotgun (WGS) entry which is preliminary data.</text>
</comment>
<keyword evidence="11" id="KW-1185">Reference proteome</keyword>
<dbReference type="Pfam" id="PF01494">
    <property type="entry name" value="FAD_binding_3"/>
    <property type="match status" value="1"/>
</dbReference>
<evidence type="ECO:0000256" key="4">
    <source>
        <dbReference type="ARBA" id="ARBA00022630"/>
    </source>
</evidence>
<dbReference type="EC" id="1.14.13.-" evidence="10"/>
<dbReference type="AlphaFoldDB" id="A0A921NQM3"/>
<dbReference type="NCBIfam" id="TIGR01988">
    <property type="entry name" value="Ubi-OHases"/>
    <property type="match status" value="1"/>
</dbReference>
<keyword evidence="8" id="KW-0812">Transmembrane</keyword>
<evidence type="ECO:0000256" key="1">
    <source>
        <dbReference type="ARBA" id="ARBA00001974"/>
    </source>
</evidence>
<dbReference type="InterPro" id="IPR002938">
    <property type="entry name" value="FAD-bd"/>
</dbReference>
<dbReference type="GO" id="GO:0071949">
    <property type="term" value="F:FAD binding"/>
    <property type="evidence" value="ECO:0007669"/>
    <property type="project" value="InterPro"/>
</dbReference>
<evidence type="ECO:0000256" key="8">
    <source>
        <dbReference type="SAM" id="Phobius"/>
    </source>
</evidence>
<dbReference type="PROSITE" id="PS01304">
    <property type="entry name" value="UBIH"/>
    <property type="match status" value="1"/>
</dbReference>
<evidence type="ECO:0000259" key="9">
    <source>
        <dbReference type="Pfam" id="PF01494"/>
    </source>
</evidence>
<dbReference type="FunFam" id="3.50.50.60:FF:000021">
    <property type="entry name" value="Ubiquinone biosynthesis monooxygenase COQ6"/>
    <property type="match status" value="1"/>
</dbReference>
<protein>
    <submittedName>
        <fullName evidence="10">2-octaprenyl-6-methoxyphenol hydroxylase</fullName>
        <ecNumber evidence="10">1.14.13.-</ecNumber>
    </submittedName>
</protein>
<comment type="cofactor">
    <cofactor evidence="1">
        <name>FAD</name>
        <dbReference type="ChEBI" id="CHEBI:57692"/>
    </cofactor>
</comment>
<dbReference type="InterPro" id="IPR018168">
    <property type="entry name" value="Ubi_Hdrlase_CS"/>
</dbReference>
<organism evidence="10 11">
    <name type="scientific">Profundibacterium mesophilum KAUST100406-0324</name>
    <dbReference type="NCBI Taxonomy" id="1037889"/>
    <lineage>
        <taxon>Bacteria</taxon>
        <taxon>Pseudomonadati</taxon>
        <taxon>Pseudomonadota</taxon>
        <taxon>Alphaproteobacteria</taxon>
        <taxon>Rhodobacterales</taxon>
        <taxon>Roseobacteraceae</taxon>
        <taxon>Profundibacterium</taxon>
    </lineage>
</organism>
<keyword evidence="8" id="KW-0472">Membrane</keyword>
<dbReference type="InterPro" id="IPR010971">
    <property type="entry name" value="UbiH/COQ6"/>
</dbReference>
<evidence type="ECO:0000256" key="2">
    <source>
        <dbReference type="ARBA" id="ARBA00004749"/>
    </source>
</evidence>
<accession>A0A921NQM3</accession>
<dbReference type="InterPro" id="IPR051205">
    <property type="entry name" value="UbiH/COQ6_monooxygenase"/>
</dbReference>
<sequence length="421" mass="44220">MDNAPRRTIVRGMEHRVIIAGGGLGGMTLALALASAGIASILVDPAPATASGNASGRAPFDGRSYALSAASVNLLRALSLWEGLAETAQPILQIKVSDGRAGEGPSPFVMEFDHAELEEGPMGHMVEDRHLRPALEAALARMPLCSRVEDSVTGQRALGDGIEVGLAGGARLRAALLVGSDGRQSPTGRRAGITRLVRDYGQGALVTSVEHARPHEGIAHQFFTPEGPLAILPLRGNRSSIVWTERAARAETLMAADDAQYLAALEPRFGDFLGGISLAGARFGYPLGMSLARSFVAPRVALLGDAAHAVHPIAGQGLNAGLKDVAALAQVLRDAARRGEDIGRADVLDRYQQWRRFDATALALATDGFNRLFSNDNAFLRLGRDLGMGIVGAVPALRRGAMREAAGLTGARPLLLRGLPL</sequence>
<dbReference type="SUPFAM" id="SSF51905">
    <property type="entry name" value="FAD/NAD(P)-binding domain"/>
    <property type="match status" value="1"/>
</dbReference>
<evidence type="ECO:0000256" key="5">
    <source>
        <dbReference type="ARBA" id="ARBA00022827"/>
    </source>
</evidence>
<dbReference type="GO" id="GO:0006744">
    <property type="term" value="P:ubiquinone biosynthetic process"/>
    <property type="evidence" value="ECO:0007669"/>
    <property type="project" value="InterPro"/>
</dbReference>
<dbReference type="Gene3D" id="3.50.50.60">
    <property type="entry name" value="FAD/NAD(P)-binding domain"/>
    <property type="match status" value="2"/>
</dbReference>
<name>A0A921NQM3_9RHOB</name>
<evidence type="ECO:0000313" key="10">
    <source>
        <dbReference type="EMBL" id="KAF0676537.1"/>
    </source>
</evidence>
<keyword evidence="7" id="KW-0503">Monooxygenase</keyword>
<dbReference type="PANTHER" id="PTHR43876">
    <property type="entry name" value="UBIQUINONE BIOSYNTHESIS MONOOXYGENASE COQ6, MITOCHONDRIAL"/>
    <property type="match status" value="1"/>
</dbReference>
<evidence type="ECO:0000256" key="7">
    <source>
        <dbReference type="ARBA" id="ARBA00023033"/>
    </source>
</evidence>
<comment type="pathway">
    <text evidence="2">Cofactor biosynthesis; ubiquinone biosynthesis.</text>
</comment>
<keyword evidence="5" id="KW-0274">FAD</keyword>
<dbReference type="GO" id="GO:0004497">
    <property type="term" value="F:monooxygenase activity"/>
    <property type="evidence" value="ECO:0007669"/>
    <property type="project" value="UniProtKB-KW"/>
</dbReference>
<evidence type="ECO:0000256" key="6">
    <source>
        <dbReference type="ARBA" id="ARBA00023002"/>
    </source>
</evidence>
<dbReference type="OrthoDB" id="9796623at2"/>
<dbReference type="PRINTS" id="PR00420">
    <property type="entry name" value="RNGMNOXGNASE"/>
</dbReference>
<evidence type="ECO:0000313" key="11">
    <source>
        <dbReference type="Proteomes" id="UP000698242"/>
    </source>
</evidence>
<gene>
    <name evidence="10" type="ORF">PMES_01269</name>
</gene>
<dbReference type="Proteomes" id="UP000698242">
    <property type="component" value="Unassembled WGS sequence"/>
</dbReference>
<feature type="transmembrane region" description="Helical" evidence="8">
    <location>
        <begin position="17"/>
        <end position="43"/>
    </location>
</feature>
<dbReference type="GO" id="GO:0110142">
    <property type="term" value="C:ubiquinone biosynthesis complex"/>
    <property type="evidence" value="ECO:0007669"/>
    <property type="project" value="UniProtKB-ARBA"/>
</dbReference>
<keyword evidence="4" id="KW-0285">Flavoprotein</keyword>
<keyword evidence="8" id="KW-1133">Transmembrane helix</keyword>
<keyword evidence="6 10" id="KW-0560">Oxidoreductase</keyword>
<dbReference type="EMBL" id="APKE01000014">
    <property type="protein sequence ID" value="KAF0676537.1"/>
    <property type="molecule type" value="Genomic_DNA"/>
</dbReference>
<reference evidence="10" key="1">
    <citation type="submission" date="2013-03" db="EMBL/GenBank/DDBJ databases">
        <title>Genome Sequence of the Profundibacterium mesophilum strain KAUST100406-0324T from Red Sea, a novel genus in the family Rhodobacteraceae.</title>
        <authorList>
            <person name="Essack M."/>
            <person name="Alam I."/>
            <person name="Lafi F."/>
            <person name="Alawi W."/>
            <person name="Kamanu F."/>
            <person name="Al-Suwailem A."/>
            <person name="Lee O.O."/>
            <person name="Xu Y."/>
            <person name="Bajic V."/>
            <person name="Qian P.-Y."/>
            <person name="Archer J."/>
        </authorList>
    </citation>
    <scope>NUCLEOTIDE SEQUENCE</scope>
    <source>
        <strain evidence="10">KAUST100406-0324</strain>
    </source>
</reference>